<reference evidence="2 4" key="1">
    <citation type="journal article" date="2015" name="Proc. Natl. Acad. Sci. U.S.A.">
        <title>Genomic and proteomic characterization of "Candidatus Nitrosopelagicus brevis": An ammonia-oxidizing archaeon from the open ocean.</title>
        <authorList>
            <person name="Santoro A.E."/>
            <person name="Dupont C.L."/>
            <person name="Richter R.A."/>
            <person name="Craig M.T."/>
            <person name="Carini P."/>
            <person name="McIlvin M.R."/>
            <person name="Yang Y."/>
            <person name="Orsi W.D."/>
            <person name="Moran D.M."/>
            <person name="Saito M.A."/>
        </authorList>
    </citation>
    <scope>NUCLEOTIDE SEQUENCE [LARGE SCALE GENOMIC DNA]</scope>
    <source>
        <strain evidence="2">CN25</strain>
        <strain evidence="4">V2</strain>
    </source>
</reference>
<organism evidence="2 4">
    <name type="scientific">Candidatus Nitrosopelagicus brevis</name>
    <dbReference type="NCBI Taxonomy" id="1410606"/>
    <lineage>
        <taxon>Archaea</taxon>
        <taxon>Nitrososphaerota</taxon>
    </lineage>
</organism>
<dbReference type="GeneID" id="24817138"/>
<reference evidence="3 5" key="4">
    <citation type="submission" date="2018-04" db="EMBL/GenBank/DDBJ databases">
        <title>Transcriptomics of ammonia oxidizing archaea.</title>
        <authorList>
            <person name="Carini P."/>
        </authorList>
    </citation>
    <scope>NUCLEOTIDE SEQUENCE [LARGE SCALE GENOMIC DNA]</scope>
    <source>
        <strain evidence="3 5">U25</strain>
    </source>
</reference>
<evidence type="ECO:0000256" key="1">
    <source>
        <dbReference type="SAM" id="Phobius"/>
    </source>
</evidence>
<evidence type="ECO:0000313" key="4">
    <source>
        <dbReference type="Proteomes" id="UP000030944"/>
    </source>
</evidence>
<feature type="transmembrane region" description="Helical" evidence="1">
    <location>
        <begin position="87"/>
        <end position="106"/>
    </location>
</feature>
<dbReference type="EMBL" id="LXWN01000001">
    <property type="protein sequence ID" value="PTL88431.1"/>
    <property type="molecule type" value="Genomic_DNA"/>
</dbReference>
<feature type="transmembrane region" description="Helical" evidence="1">
    <location>
        <begin position="319"/>
        <end position="340"/>
    </location>
</feature>
<feature type="transmembrane region" description="Helical" evidence="1">
    <location>
        <begin position="274"/>
        <end position="292"/>
    </location>
</feature>
<keyword evidence="5" id="KW-1185">Reference proteome</keyword>
<dbReference type="RefSeq" id="WP_048106089.1">
    <property type="nucleotide sequence ID" value="NZ_CP007026.1"/>
</dbReference>
<reference evidence="3" key="2">
    <citation type="submission" date="2016-05" db="EMBL/GenBank/DDBJ databases">
        <authorList>
            <person name="Lavstsen T."/>
            <person name="Jespersen J.S."/>
        </authorList>
    </citation>
    <scope>NUCLEOTIDE SEQUENCE [LARGE SCALE GENOMIC DNA]</scope>
    <source>
        <strain evidence="3">U25</strain>
    </source>
</reference>
<reference evidence="5" key="3">
    <citation type="submission" date="2016-05" db="EMBL/GenBank/DDBJ databases">
        <authorList>
            <person name="Dupont C."/>
            <person name="Santoro A."/>
        </authorList>
    </citation>
    <scope>NUCLEOTIDE SEQUENCE [LARGE SCALE GENOMIC DNA]</scope>
    <source>
        <strain evidence="5">U25</strain>
    </source>
</reference>
<keyword evidence="1" id="KW-1133">Transmembrane helix</keyword>
<dbReference type="OrthoDB" id="12190at2157"/>
<sequence length="400" mass="45465">MSKISSLIGIATIFFISLTIISIIFPSLFSSVFGKFSDNLIPYEVGTLGVPVILSNLGLLFFGIIYYKKKLPSSISNSIDKIRIFEIPKKPTLIILLIIFSLYIGISSPELLLDESKQWGDYEILEDALKIWPDGKSENIYIEEQNDRYVRMLLLDASQTIFQNIKILPFVASILVILFTYLLTVQITEKRFAGIIAILVLIQSHTFLRFDTVAVYENFWVLFYLLSIYVIKKQWILSPIFYILSFFTKAFVAPYFVMTLFFVGRTSISSKKKILLLISYVGIIGISAIVIFSGDTIYPNVIQIDASKFFIGLATFGPLLRYDFLLLMTILPVVVGLTLLAKNWIKETDSILFLILGTLLAGPILIVFTNFYEILPYRYIPLIVFFSIGIGMFFSKKPNS</sequence>
<feature type="transmembrane region" description="Helical" evidence="1">
    <location>
        <begin position="161"/>
        <end position="183"/>
    </location>
</feature>
<feature type="transmembrane region" description="Helical" evidence="1">
    <location>
        <begin position="7"/>
        <end position="28"/>
    </location>
</feature>
<dbReference type="EMBL" id="CP007026">
    <property type="protein sequence ID" value="AJA92633.1"/>
    <property type="molecule type" value="Genomic_DNA"/>
</dbReference>
<protein>
    <submittedName>
        <fullName evidence="2">Membrane protein, putative</fullName>
    </submittedName>
</protein>
<gene>
    <name evidence="3" type="ORF">A7X95_04110</name>
    <name evidence="2" type="ORF">T478_1257</name>
</gene>
<dbReference type="KEGG" id="nbv:T478_1257"/>
<name>A0A0A7V1C5_9ARCH</name>
<feature type="transmembrane region" description="Helical" evidence="1">
    <location>
        <begin position="236"/>
        <end position="262"/>
    </location>
</feature>
<feature type="transmembrane region" description="Helical" evidence="1">
    <location>
        <begin position="378"/>
        <end position="395"/>
    </location>
</feature>
<feature type="transmembrane region" description="Helical" evidence="1">
    <location>
        <begin position="352"/>
        <end position="372"/>
    </location>
</feature>
<keyword evidence="1" id="KW-0812">Transmembrane</keyword>
<dbReference type="Proteomes" id="UP000241022">
    <property type="component" value="Unassembled WGS sequence"/>
</dbReference>
<feature type="transmembrane region" description="Helical" evidence="1">
    <location>
        <begin position="48"/>
        <end position="67"/>
    </location>
</feature>
<dbReference type="Proteomes" id="UP000030944">
    <property type="component" value="Chromosome"/>
</dbReference>
<evidence type="ECO:0000313" key="2">
    <source>
        <dbReference type="EMBL" id="AJA92633.1"/>
    </source>
</evidence>
<dbReference type="AlphaFoldDB" id="A0A0A7V1C5"/>
<evidence type="ECO:0000313" key="3">
    <source>
        <dbReference type="EMBL" id="PTL88431.1"/>
    </source>
</evidence>
<accession>A0A0A7V1C5</accession>
<keyword evidence="1" id="KW-0472">Membrane</keyword>
<dbReference type="HOGENOM" id="CLU_668357_0_0_2"/>
<evidence type="ECO:0000313" key="5">
    <source>
        <dbReference type="Proteomes" id="UP000241022"/>
    </source>
</evidence>
<proteinExistence type="predicted"/>